<dbReference type="Gene3D" id="1.10.10.60">
    <property type="entry name" value="Homeodomain-like"/>
    <property type="match status" value="2"/>
</dbReference>
<protein>
    <recommendedName>
        <fullName evidence="9">Myb-like DNA-binding domain containing protein</fullName>
    </recommendedName>
</protein>
<name>A0A1R2CXH8_9CILI</name>
<evidence type="ECO:0000256" key="1">
    <source>
        <dbReference type="ARBA" id="ARBA00023015"/>
    </source>
</evidence>
<evidence type="ECO:0000256" key="4">
    <source>
        <dbReference type="ARBA" id="ARBA00023242"/>
    </source>
</evidence>
<dbReference type="Proteomes" id="UP000187209">
    <property type="component" value="Unassembled WGS sequence"/>
</dbReference>
<dbReference type="GO" id="GO:0042796">
    <property type="term" value="P:snRNA transcription by RNA polymerase III"/>
    <property type="evidence" value="ECO:0007669"/>
    <property type="project" value="TreeGrafter"/>
</dbReference>
<feature type="domain" description="HTH myb-type" evidence="6">
    <location>
        <begin position="101"/>
        <end position="155"/>
    </location>
</feature>
<dbReference type="InterPro" id="IPR051575">
    <property type="entry name" value="Myb-like_DNA-bd"/>
</dbReference>
<dbReference type="InterPro" id="IPR001005">
    <property type="entry name" value="SANT/Myb"/>
</dbReference>
<sequence>MNWNEVVKLSEGYWKPTESPWNFCGMYCLDDQPTYNPLEPDSQKHSLYEKEKKITHYWSKEDDKKLIKFAGKYNYDLETIAERFTDKTASQLSRRWKNKLDPNVKKSPWTDEEDIVLKTLVIEFGYEWENLAKYMQGRTPNDIKKRFMNNILPSFSQKEYCLLQERLTPKAESQKCYMDIDSNSQEQNKEEYLEFLHKKVDDLKIVMRSTLEQIEKLESELTDSHSLLT</sequence>
<dbReference type="Pfam" id="PF13921">
    <property type="entry name" value="Myb_DNA-bind_6"/>
    <property type="match status" value="1"/>
</dbReference>
<dbReference type="SUPFAM" id="SSF46689">
    <property type="entry name" value="Homeodomain-like"/>
    <property type="match status" value="1"/>
</dbReference>
<dbReference type="InterPro" id="IPR017930">
    <property type="entry name" value="Myb_dom"/>
</dbReference>
<comment type="caution">
    <text evidence="7">The sequence shown here is derived from an EMBL/GenBank/DDBJ whole genome shotgun (WGS) entry which is preliminary data.</text>
</comment>
<dbReference type="SMART" id="SM00717">
    <property type="entry name" value="SANT"/>
    <property type="match status" value="2"/>
</dbReference>
<reference evidence="7 8" key="1">
    <citation type="submission" date="2016-11" db="EMBL/GenBank/DDBJ databases">
        <title>The macronuclear genome of Stentor coeruleus: a giant cell with tiny introns.</title>
        <authorList>
            <person name="Slabodnick M."/>
            <person name="Ruby J.G."/>
            <person name="Reiff S.B."/>
            <person name="Swart E.C."/>
            <person name="Gosai S."/>
            <person name="Prabakaran S."/>
            <person name="Witkowska E."/>
            <person name="Larue G.E."/>
            <person name="Fisher S."/>
            <person name="Freeman R.M."/>
            <person name="Gunawardena J."/>
            <person name="Chu W."/>
            <person name="Stover N.A."/>
            <person name="Gregory B.D."/>
            <person name="Nowacki M."/>
            <person name="Derisi J."/>
            <person name="Roy S.W."/>
            <person name="Marshall W.F."/>
            <person name="Sood P."/>
        </authorList>
    </citation>
    <scope>NUCLEOTIDE SEQUENCE [LARGE SCALE GENOMIC DNA]</scope>
    <source>
        <strain evidence="7">WM001</strain>
    </source>
</reference>
<keyword evidence="1" id="KW-0805">Transcription regulation</keyword>
<dbReference type="AlphaFoldDB" id="A0A1R2CXH8"/>
<dbReference type="PANTHER" id="PTHR46621:SF1">
    <property type="entry name" value="SNRNA-ACTIVATING PROTEIN COMPLEX SUBUNIT 4"/>
    <property type="match status" value="1"/>
</dbReference>
<dbReference type="PROSITE" id="PS51294">
    <property type="entry name" value="HTH_MYB"/>
    <property type="match status" value="1"/>
</dbReference>
<evidence type="ECO:0000259" key="5">
    <source>
        <dbReference type="PROSITE" id="PS50090"/>
    </source>
</evidence>
<dbReference type="PROSITE" id="PS50090">
    <property type="entry name" value="MYB_LIKE"/>
    <property type="match status" value="2"/>
</dbReference>
<dbReference type="GO" id="GO:0042795">
    <property type="term" value="P:snRNA transcription by RNA polymerase II"/>
    <property type="evidence" value="ECO:0007669"/>
    <property type="project" value="TreeGrafter"/>
</dbReference>
<keyword evidence="8" id="KW-1185">Reference proteome</keyword>
<dbReference type="GO" id="GO:0001006">
    <property type="term" value="F:RNA polymerase III type 3 promoter sequence-specific DNA binding"/>
    <property type="evidence" value="ECO:0007669"/>
    <property type="project" value="TreeGrafter"/>
</dbReference>
<dbReference type="GO" id="GO:0019185">
    <property type="term" value="C:snRNA-activating protein complex"/>
    <property type="evidence" value="ECO:0007669"/>
    <property type="project" value="TreeGrafter"/>
</dbReference>
<proteinExistence type="predicted"/>
<feature type="domain" description="Myb-like" evidence="5">
    <location>
        <begin position="58"/>
        <end position="100"/>
    </location>
</feature>
<dbReference type="GO" id="GO:0000978">
    <property type="term" value="F:RNA polymerase II cis-regulatory region sequence-specific DNA binding"/>
    <property type="evidence" value="ECO:0007669"/>
    <property type="project" value="TreeGrafter"/>
</dbReference>
<evidence type="ECO:0008006" key="9">
    <source>
        <dbReference type="Google" id="ProtNLM"/>
    </source>
</evidence>
<evidence type="ECO:0000313" key="7">
    <source>
        <dbReference type="EMBL" id="OMJ93706.1"/>
    </source>
</evidence>
<keyword evidence="3" id="KW-0804">Transcription</keyword>
<dbReference type="InterPro" id="IPR009057">
    <property type="entry name" value="Homeodomain-like_sf"/>
</dbReference>
<dbReference type="PANTHER" id="PTHR46621">
    <property type="entry name" value="SNRNA-ACTIVATING PROTEIN COMPLEX SUBUNIT 4"/>
    <property type="match status" value="1"/>
</dbReference>
<dbReference type="EMBL" id="MPUH01000038">
    <property type="protein sequence ID" value="OMJ93706.1"/>
    <property type="molecule type" value="Genomic_DNA"/>
</dbReference>
<evidence type="ECO:0000259" key="6">
    <source>
        <dbReference type="PROSITE" id="PS51294"/>
    </source>
</evidence>
<evidence type="ECO:0000256" key="3">
    <source>
        <dbReference type="ARBA" id="ARBA00023163"/>
    </source>
</evidence>
<dbReference type="OrthoDB" id="2143914at2759"/>
<keyword evidence="4" id="KW-0539">Nucleus</keyword>
<accession>A0A1R2CXH8</accession>
<evidence type="ECO:0000256" key="2">
    <source>
        <dbReference type="ARBA" id="ARBA00023125"/>
    </source>
</evidence>
<keyword evidence="2" id="KW-0238">DNA-binding</keyword>
<feature type="domain" description="Myb-like" evidence="5">
    <location>
        <begin position="101"/>
        <end position="151"/>
    </location>
</feature>
<evidence type="ECO:0000313" key="8">
    <source>
        <dbReference type="Proteomes" id="UP000187209"/>
    </source>
</evidence>
<dbReference type="CDD" id="cd00167">
    <property type="entry name" value="SANT"/>
    <property type="match status" value="2"/>
</dbReference>
<organism evidence="7 8">
    <name type="scientific">Stentor coeruleus</name>
    <dbReference type="NCBI Taxonomy" id="5963"/>
    <lineage>
        <taxon>Eukaryota</taxon>
        <taxon>Sar</taxon>
        <taxon>Alveolata</taxon>
        <taxon>Ciliophora</taxon>
        <taxon>Postciliodesmatophora</taxon>
        <taxon>Heterotrichea</taxon>
        <taxon>Heterotrichida</taxon>
        <taxon>Stentoridae</taxon>
        <taxon>Stentor</taxon>
    </lineage>
</organism>
<gene>
    <name evidence="7" type="ORF">SteCoe_3271</name>
</gene>